<dbReference type="EMBL" id="MU157857">
    <property type="protein sequence ID" value="KAF9527857.1"/>
    <property type="molecule type" value="Genomic_DNA"/>
</dbReference>
<dbReference type="AlphaFoldDB" id="A0A9P6EEZ2"/>
<evidence type="ECO:0000313" key="3">
    <source>
        <dbReference type="Proteomes" id="UP000807306"/>
    </source>
</evidence>
<comment type="caution">
    <text evidence="2">The sequence shown here is derived from an EMBL/GenBank/DDBJ whole genome shotgun (WGS) entry which is preliminary data.</text>
</comment>
<reference evidence="2" key="1">
    <citation type="submission" date="2020-11" db="EMBL/GenBank/DDBJ databases">
        <authorList>
            <consortium name="DOE Joint Genome Institute"/>
            <person name="Ahrendt S."/>
            <person name="Riley R."/>
            <person name="Andreopoulos W."/>
            <person name="Labutti K."/>
            <person name="Pangilinan J."/>
            <person name="Ruiz-Duenas F.J."/>
            <person name="Barrasa J.M."/>
            <person name="Sanchez-Garcia M."/>
            <person name="Camarero S."/>
            <person name="Miyauchi S."/>
            <person name="Serrano A."/>
            <person name="Linde D."/>
            <person name="Babiker R."/>
            <person name="Drula E."/>
            <person name="Ayuso-Fernandez I."/>
            <person name="Pacheco R."/>
            <person name="Padilla G."/>
            <person name="Ferreira P."/>
            <person name="Barriuso J."/>
            <person name="Kellner H."/>
            <person name="Castanera R."/>
            <person name="Alfaro M."/>
            <person name="Ramirez L."/>
            <person name="Pisabarro A.G."/>
            <person name="Kuo A."/>
            <person name="Tritt A."/>
            <person name="Lipzen A."/>
            <person name="He G."/>
            <person name="Yan M."/>
            <person name="Ng V."/>
            <person name="Cullen D."/>
            <person name="Martin F."/>
            <person name="Rosso M.-N."/>
            <person name="Henrissat B."/>
            <person name="Hibbett D."/>
            <person name="Martinez A.T."/>
            <person name="Grigoriev I.V."/>
        </authorList>
    </citation>
    <scope>NUCLEOTIDE SEQUENCE</scope>
    <source>
        <strain evidence="2">CBS 506.95</strain>
    </source>
</reference>
<evidence type="ECO:0000256" key="1">
    <source>
        <dbReference type="SAM" id="MobiDB-lite"/>
    </source>
</evidence>
<feature type="compositionally biased region" description="Basic and acidic residues" evidence="1">
    <location>
        <begin position="159"/>
        <end position="172"/>
    </location>
</feature>
<name>A0A9P6EEZ2_9AGAR</name>
<accession>A0A9P6EEZ2</accession>
<feature type="compositionally biased region" description="Basic and acidic residues" evidence="1">
    <location>
        <begin position="114"/>
        <end position="129"/>
    </location>
</feature>
<dbReference type="OrthoDB" id="3253399at2759"/>
<dbReference type="Proteomes" id="UP000807306">
    <property type="component" value="Unassembled WGS sequence"/>
</dbReference>
<keyword evidence="3" id="KW-1185">Reference proteome</keyword>
<feature type="compositionally biased region" description="Polar residues" evidence="1">
    <location>
        <begin position="301"/>
        <end position="315"/>
    </location>
</feature>
<evidence type="ECO:0000313" key="2">
    <source>
        <dbReference type="EMBL" id="KAF9527857.1"/>
    </source>
</evidence>
<proteinExistence type="predicted"/>
<feature type="compositionally biased region" description="Acidic residues" evidence="1">
    <location>
        <begin position="148"/>
        <end position="158"/>
    </location>
</feature>
<protein>
    <submittedName>
        <fullName evidence="2">Uncharacterized protein</fullName>
    </submittedName>
</protein>
<feature type="region of interest" description="Disordered" evidence="1">
    <location>
        <begin position="96"/>
        <end position="322"/>
    </location>
</feature>
<gene>
    <name evidence="2" type="ORF">CPB83DRAFT_855313</name>
</gene>
<sequence length="372" mass="41662">MKEKVFQSLQDFLWKNVIQIFEYALQDVEDAIAPLTSVRSENGSSAEISWIRNLNPMTLIRTQRPLAASYFSDSGEDDAPEEISIAASKKEIQKLHTDVKNAEASQKKARKEKNRALDRKLKERSEKNVSRKRRETSPNHLRQHVDKDEDQEDQEGGDFGDHALEVRMERAMQEAQDEEEEGLKEDFEFSGIPEMDNTSNDNDSGADDDDTSSVEASTSGPRISKLATRDEDGSDLGSDASAPPQPKTKLSGPKLTTDRLPDELFAAAFKSTQALTKRKAAEEVPESANKKRRRKSKSMKTVGNHTITILNSSDAPSVPATMPSKKIKKFLDRTLGLKNSKQHLRSKGWERRPVNIGVLRRDGPAASFVRNQ</sequence>
<organism evidence="2 3">
    <name type="scientific">Crepidotus variabilis</name>
    <dbReference type="NCBI Taxonomy" id="179855"/>
    <lineage>
        <taxon>Eukaryota</taxon>
        <taxon>Fungi</taxon>
        <taxon>Dikarya</taxon>
        <taxon>Basidiomycota</taxon>
        <taxon>Agaricomycotina</taxon>
        <taxon>Agaricomycetes</taxon>
        <taxon>Agaricomycetidae</taxon>
        <taxon>Agaricales</taxon>
        <taxon>Agaricineae</taxon>
        <taxon>Crepidotaceae</taxon>
        <taxon>Crepidotus</taxon>
    </lineage>
</organism>